<evidence type="ECO:0000313" key="1">
    <source>
        <dbReference type="EMBL" id="SHO62774.1"/>
    </source>
</evidence>
<name>A0A1M7ZD30_9BACT</name>
<dbReference type="Proteomes" id="UP000184609">
    <property type="component" value="Unassembled WGS sequence"/>
</dbReference>
<dbReference type="RefSeq" id="WP_073571958.1">
    <property type="nucleotide sequence ID" value="NZ_FRXN01000003.1"/>
</dbReference>
<evidence type="ECO:0000313" key="2">
    <source>
        <dbReference type="Proteomes" id="UP000184609"/>
    </source>
</evidence>
<organism evidence="1 2">
    <name type="scientific">Algoriphagus zhangzhouensis</name>
    <dbReference type="NCBI Taxonomy" id="1073327"/>
    <lineage>
        <taxon>Bacteria</taxon>
        <taxon>Pseudomonadati</taxon>
        <taxon>Bacteroidota</taxon>
        <taxon>Cytophagia</taxon>
        <taxon>Cytophagales</taxon>
        <taxon>Cyclobacteriaceae</taxon>
        <taxon>Algoriphagus</taxon>
    </lineage>
</organism>
<accession>A0A1M7ZD30</accession>
<dbReference type="EMBL" id="FRXN01000003">
    <property type="protein sequence ID" value="SHO62774.1"/>
    <property type="molecule type" value="Genomic_DNA"/>
</dbReference>
<sequence length="148" mass="17915">MIDNLDKYVTSENLDMNWRFEDKKEVLTQIKSFDQKAYDLIWDKLFNDNIVGKFTLNKDRFKTFEEKDFNDDYSWTTKRLLEFENREDEVILIWETGQAILTDLQTFIDNWEVFYCPSSDDLLIINSKRDWIIYLAHYECFQFGQGIG</sequence>
<proteinExistence type="predicted"/>
<reference evidence="2" key="1">
    <citation type="submission" date="2016-12" db="EMBL/GenBank/DDBJ databases">
        <authorList>
            <person name="Varghese N."/>
            <person name="Submissions S."/>
        </authorList>
    </citation>
    <scope>NUCLEOTIDE SEQUENCE [LARGE SCALE GENOMIC DNA]</scope>
    <source>
        <strain evidence="2">DSM 25035</strain>
    </source>
</reference>
<gene>
    <name evidence="1" type="ORF">SAMN04488108_2305</name>
</gene>
<dbReference type="OrthoDB" id="840133at2"/>
<keyword evidence="2" id="KW-1185">Reference proteome</keyword>
<dbReference type="AlphaFoldDB" id="A0A1M7ZD30"/>
<dbReference type="STRING" id="1073327.SAMN04488108_2305"/>
<protein>
    <submittedName>
        <fullName evidence="1">Uncharacterized protein</fullName>
    </submittedName>
</protein>